<dbReference type="PANTHER" id="PTHR13355:SF22">
    <property type="entry name" value="SLL0786 PROTEIN"/>
    <property type="match status" value="1"/>
</dbReference>
<dbReference type="CDD" id="cd04301">
    <property type="entry name" value="NAT_SF"/>
    <property type="match status" value="1"/>
</dbReference>
<dbReference type="KEGG" id="dsl:Dacsa_0334"/>
<dbReference type="PROSITE" id="PS51186">
    <property type="entry name" value="GNAT"/>
    <property type="match status" value="1"/>
</dbReference>
<keyword evidence="3" id="KW-1185">Reference proteome</keyword>
<dbReference type="InterPro" id="IPR000182">
    <property type="entry name" value="GNAT_dom"/>
</dbReference>
<keyword evidence="2" id="KW-0808">Transferase</keyword>
<gene>
    <name evidence="2" type="ORF">Dacsa_0334</name>
</gene>
<proteinExistence type="predicted"/>
<dbReference type="Pfam" id="PF13673">
    <property type="entry name" value="Acetyltransf_10"/>
    <property type="match status" value="1"/>
</dbReference>
<name>K9YQD5_DACS8</name>
<dbReference type="InterPro" id="IPR016181">
    <property type="entry name" value="Acyl_CoA_acyltransferase"/>
</dbReference>
<dbReference type="Gene3D" id="3.40.630.30">
    <property type="match status" value="1"/>
</dbReference>
<dbReference type="AlphaFoldDB" id="K9YQD5"/>
<dbReference type="eggNOG" id="COG2153">
    <property type="taxonomic scope" value="Bacteria"/>
</dbReference>
<dbReference type="RefSeq" id="WP_015228149.1">
    <property type="nucleotide sequence ID" value="NC_019780.1"/>
</dbReference>
<organism evidence="2 3">
    <name type="scientific">Dactylococcopsis salina (strain PCC 8305)</name>
    <name type="common">Myxobactron salinum</name>
    <dbReference type="NCBI Taxonomy" id="13035"/>
    <lineage>
        <taxon>Bacteria</taxon>
        <taxon>Bacillati</taxon>
        <taxon>Cyanobacteriota</taxon>
        <taxon>Cyanophyceae</taxon>
        <taxon>Nodosilineales</taxon>
        <taxon>Cymatolegaceae</taxon>
        <taxon>Dactylococcopsis</taxon>
    </lineage>
</organism>
<dbReference type="EMBL" id="CP003944">
    <property type="protein sequence ID" value="AFZ49136.1"/>
    <property type="molecule type" value="Genomic_DNA"/>
</dbReference>
<accession>K9YQD5</accession>
<reference evidence="2" key="1">
    <citation type="submission" date="2012-04" db="EMBL/GenBank/DDBJ databases">
        <title>Finished genome of Dactylococcopsis salina PCC 8305.</title>
        <authorList>
            <consortium name="US DOE Joint Genome Institute"/>
            <person name="Gugger M."/>
            <person name="Coursin T."/>
            <person name="Rippka R."/>
            <person name="Tandeau De Marsac N."/>
            <person name="Huntemann M."/>
            <person name="Wei C.-L."/>
            <person name="Han J."/>
            <person name="Detter J.C."/>
            <person name="Han C."/>
            <person name="Tapia R."/>
            <person name="Daligault H."/>
            <person name="Chen A."/>
            <person name="Krypides N."/>
            <person name="Mavromatis K."/>
            <person name="Markowitz V."/>
            <person name="Szeto E."/>
            <person name="Ivanova N."/>
            <person name="Ovchinnikova G."/>
            <person name="Pagani I."/>
            <person name="Pati A."/>
            <person name="Goodwin L."/>
            <person name="Peters L."/>
            <person name="Pitluck S."/>
            <person name="Woyke T."/>
            <person name="Kerfeld C."/>
        </authorList>
    </citation>
    <scope>NUCLEOTIDE SEQUENCE [LARGE SCALE GENOMIC DNA]</scope>
    <source>
        <strain evidence="2">PCC 8305</strain>
    </source>
</reference>
<evidence type="ECO:0000313" key="2">
    <source>
        <dbReference type="EMBL" id="AFZ49136.1"/>
    </source>
</evidence>
<evidence type="ECO:0000259" key="1">
    <source>
        <dbReference type="PROSITE" id="PS51186"/>
    </source>
</evidence>
<dbReference type="GO" id="GO:0008080">
    <property type="term" value="F:N-acetyltransferase activity"/>
    <property type="evidence" value="ECO:0007669"/>
    <property type="project" value="TreeGrafter"/>
</dbReference>
<evidence type="ECO:0000313" key="3">
    <source>
        <dbReference type="Proteomes" id="UP000010482"/>
    </source>
</evidence>
<dbReference type="SUPFAM" id="SSF55729">
    <property type="entry name" value="Acyl-CoA N-acyltransferases (Nat)"/>
    <property type="match status" value="1"/>
</dbReference>
<dbReference type="Proteomes" id="UP000010482">
    <property type="component" value="Chromosome"/>
</dbReference>
<sequence length="144" mass="16323">MNIFIASDFNNFARCMMIRTRVFVIEQNIAANLETDEFENTSTHYLVGNGEGFIATARSRFLEDKETAKIERVAVLKEARGKGVGRQLMDYILNDLYTSPHLKTIKLGSQKTAIGFYQKLGFQVIGEEYIDAGIPHHLMMKIVS</sequence>
<keyword evidence="2" id="KW-0012">Acyltransferase</keyword>
<dbReference type="OrthoDB" id="9796171at2"/>
<feature type="domain" description="N-acetyltransferase" evidence="1">
    <location>
        <begin position="1"/>
        <end position="144"/>
    </location>
</feature>
<dbReference type="HOGENOM" id="CLU_056607_6_2_3"/>
<dbReference type="PANTHER" id="PTHR13355">
    <property type="entry name" value="GLUCOSAMINE 6-PHOSPHATE N-ACETYLTRANSFERASE"/>
    <property type="match status" value="1"/>
</dbReference>
<dbReference type="InterPro" id="IPR039143">
    <property type="entry name" value="GNPNAT1-like"/>
</dbReference>
<protein>
    <submittedName>
        <fullName evidence="2">Acyltransferase</fullName>
    </submittedName>
</protein>